<evidence type="ECO:0000313" key="2">
    <source>
        <dbReference type="EnsemblPlants" id="KQJ87553"/>
    </source>
</evidence>
<dbReference type="Proteomes" id="UP000008810">
    <property type="component" value="Chromosome 4"/>
</dbReference>
<reference evidence="1" key="2">
    <citation type="submission" date="2017-06" db="EMBL/GenBank/DDBJ databases">
        <title>WGS assembly of Brachypodium distachyon.</title>
        <authorList>
            <consortium name="The International Brachypodium Initiative"/>
            <person name="Lucas S."/>
            <person name="Harmon-Smith M."/>
            <person name="Lail K."/>
            <person name="Tice H."/>
            <person name="Grimwood J."/>
            <person name="Bruce D."/>
            <person name="Barry K."/>
            <person name="Shu S."/>
            <person name="Lindquist E."/>
            <person name="Wang M."/>
            <person name="Pitluck S."/>
            <person name="Vogel J.P."/>
            <person name="Garvin D.F."/>
            <person name="Mockler T.C."/>
            <person name="Schmutz J."/>
            <person name="Rokhsar D."/>
            <person name="Bevan M.W."/>
        </authorList>
    </citation>
    <scope>NUCLEOTIDE SEQUENCE</scope>
    <source>
        <strain evidence="1">Bd21</strain>
    </source>
</reference>
<accession>I1IJW5</accession>
<dbReference type="Gramene" id="KQJ87553">
    <property type="protein sequence ID" value="KQJ87553"/>
    <property type="gene ID" value="BRADI_4g11880v3"/>
</dbReference>
<dbReference type="eggNOG" id="KOG1263">
    <property type="taxonomic scope" value="Eukaryota"/>
</dbReference>
<evidence type="ECO:0000313" key="1">
    <source>
        <dbReference type="EMBL" id="KQJ87553.1"/>
    </source>
</evidence>
<gene>
    <name evidence="1" type="ORF">BRADI_4g11880v3</name>
</gene>
<proteinExistence type="predicted"/>
<dbReference type="HOGENOM" id="CLU_1899092_0_0_1"/>
<dbReference type="InParanoid" id="I1IJW5"/>
<dbReference type="STRING" id="15368.I1IJW5"/>
<evidence type="ECO:0008006" key="4">
    <source>
        <dbReference type="Google" id="ProtNLM"/>
    </source>
</evidence>
<reference evidence="2" key="3">
    <citation type="submission" date="2018-08" db="UniProtKB">
        <authorList>
            <consortium name="EnsemblPlants"/>
        </authorList>
    </citation>
    <scope>IDENTIFICATION</scope>
    <source>
        <strain evidence="2">cv. Bd21</strain>
    </source>
</reference>
<dbReference type="AlphaFoldDB" id="I1IJW5"/>
<organism evidence="1">
    <name type="scientific">Brachypodium distachyon</name>
    <name type="common">Purple false brome</name>
    <name type="synonym">Trachynia distachya</name>
    <dbReference type="NCBI Taxonomy" id="15368"/>
    <lineage>
        <taxon>Eukaryota</taxon>
        <taxon>Viridiplantae</taxon>
        <taxon>Streptophyta</taxon>
        <taxon>Embryophyta</taxon>
        <taxon>Tracheophyta</taxon>
        <taxon>Spermatophyta</taxon>
        <taxon>Magnoliopsida</taxon>
        <taxon>Liliopsida</taxon>
        <taxon>Poales</taxon>
        <taxon>Poaceae</taxon>
        <taxon>BOP clade</taxon>
        <taxon>Pooideae</taxon>
        <taxon>Stipodae</taxon>
        <taxon>Brachypodieae</taxon>
        <taxon>Brachypodium</taxon>
    </lineage>
</organism>
<protein>
    <recommendedName>
        <fullName evidence="4">Plastocyanin-like domain-containing protein</fullName>
    </recommendedName>
</protein>
<dbReference type="EnsemblPlants" id="KQJ87553">
    <property type="protein sequence ID" value="KQJ87553"/>
    <property type="gene ID" value="BRADI_4g11880v3"/>
</dbReference>
<keyword evidence="3" id="KW-1185">Reference proteome</keyword>
<reference evidence="1 2" key="1">
    <citation type="journal article" date="2010" name="Nature">
        <title>Genome sequencing and analysis of the model grass Brachypodium distachyon.</title>
        <authorList>
            <consortium name="International Brachypodium Initiative"/>
        </authorList>
    </citation>
    <scope>NUCLEOTIDE SEQUENCE [LARGE SCALE GENOMIC DNA]</scope>
    <source>
        <strain evidence="1 2">Bd21</strain>
    </source>
</reference>
<sequence length="134" mass="14815">MAPWLSGRDPPAAAAAFGSYPFPKAHEEIPIIIGEWWEMDLVELDRRMVNGFFHDNPSAAMINGKPGDLYNCSGNLEPIDFTTIAAELVRQDAIHVSQNMKIDAAEHVAALDNDVRETKLFHIGMKVDSTSSFT</sequence>
<evidence type="ECO:0000313" key="3">
    <source>
        <dbReference type="Proteomes" id="UP000008810"/>
    </source>
</evidence>
<dbReference type="OrthoDB" id="694051at2759"/>
<dbReference type="EMBL" id="CM000883">
    <property type="protein sequence ID" value="KQJ87553.1"/>
    <property type="molecule type" value="Genomic_DNA"/>
</dbReference>
<name>I1IJW5_BRADI</name>